<keyword evidence="6 10" id="KW-1133">Transmembrane helix</keyword>
<feature type="transmembrane region" description="Helical" evidence="10">
    <location>
        <begin position="433"/>
        <end position="456"/>
    </location>
</feature>
<evidence type="ECO:0008006" key="13">
    <source>
        <dbReference type="Google" id="ProtNLM"/>
    </source>
</evidence>
<dbReference type="SUPFAM" id="SSF103473">
    <property type="entry name" value="MFS general substrate transporter"/>
    <property type="match status" value="1"/>
</dbReference>
<dbReference type="Pfam" id="PF00854">
    <property type="entry name" value="PTR2"/>
    <property type="match status" value="1"/>
</dbReference>
<feature type="transmembrane region" description="Helical" evidence="10">
    <location>
        <begin position="400"/>
        <end position="421"/>
    </location>
</feature>
<dbReference type="GO" id="GO:0005886">
    <property type="term" value="C:plasma membrane"/>
    <property type="evidence" value="ECO:0007669"/>
    <property type="project" value="UniProtKB-ARBA"/>
</dbReference>
<dbReference type="FunCoup" id="G8JQF6">
    <property type="interactions" value="1095"/>
</dbReference>
<feature type="transmembrane region" description="Helical" evidence="10">
    <location>
        <begin position="152"/>
        <end position="174"/>
    </location>
</feature>
<sequence length="613" mass="68265">MTSSPARQSWESDVSTLGSGSNAATVQEAPQEVKERSDIEIGLPTEEEERTLRRIVVHPSWYVYLICFIELAERASYYGTGDRLNNYYTYPLPEGGNGAGATAHGSEANSGALGKGLATATSLGLLLKFTSYFFPLVTGYLCDMYMGHVRTLWYGIWTGVASHIIFILSALPVVLKHPDAAMALSLIGLITLSVCTAFVKPVLLPLLLQQYPHETNVVKTLETGERVIIDRDASLQRMTMTFYWAINIGAFMSLATSYAAKEVGFWLAFLIPLIIYMAMPVVFSLVQPHIKDRAPSGYSLLADCMKVLYVAFGKGWNARRKEGVFWDYALPSNQRQMGKVGWRKKSPFYKESLVQDTKITLSACFIFCYYIIYNMNDNQLTTIINSQTGSMTKNGVPNDVISNFNPLSIIVLIPILDYGLYPLLRRLRINFKPVYRIFTGFMLAVASSVAGALIQWRIYETSSCGYHATTCSEKGLGVSPLSSWIVAVEYTLSGASECLAMTTAYEIAYDRSPEHMKSFVLALFLFTSAVSAAITQIVNPILKDPLLIVPFALFAGIGFISGCHFLWKFRNLDKEMLQEKRERELLQESSESDELEVVEIKDVKGSRSNINGK</sequence>
<dbReference type="HOGENOM" id="CLU_004790_4_3_1"/>
<accession>G8JQF6</accession>
<evidence type="ECO:0000256" key="2">
    <source>
        <dbReference type="ARBA" id="ARBA00005982"/>
    </source>
</evidence>
<dbReference type="FunFam" id="1.20.1250.20:FF:000085">
    <property type="entry name" value="MFS peptide transporter Ptr2"/>
    <property type="match status" value="1"/>
</dbReference>
<feature type="transmembrane region" description="Helical" evidence="10">
    <location>
        <begin position="548"/>
        <end position="567"/>
    </location>
</feature>
<evidence type="ECO:0000256" key="8">
    <source>
        <dbReference type="RuleBase" id="RU003755"/>
    </source>
</evidence>
<protein>
    <recommendedName>
        <fullName evidence="13">Peptide transporter PTR2</fullName>
    </recommendedName>
</protein>
<dbReference type="PROSITE" id="PS01023">
    <property type="entry name" value="PTR2_2"/>
    <property type="match status" value="1"/>
</dbReference>
<keyword evidence="5" id="KW-0571">Peptide transport</keyword>
<evidence type="ECO:0000256" key="9">
    <source>
        <dbReference type="SAM" id="MobiDB-lite"/>
    </source>
</evidence>
<keyword evidence="12" id="KW-1185">Reference proteome</keyword>
<evidence type="ECO:0000256" key="6">
    <source>
        <dbReference type="ARBA" id="ARBA00022989"/>
    </source>
</evidence>
<keyword evidence="3 8" id="KW-0813">Transport</keyword>
<evidence type="ECO:0000256" key="10">
    <source>
        <dbReference type="SAM" id="Phobius"/>
    </source>
</evidence>
<dbReference type="EMBL" id="CP002498">
    <property type="protein sequence ID" value="AET38519.1"/>
    <property type="molecule type" value="Genomic_DNA"/>
</dbReference>
<dbReference type="OrthoDB" id="8904098at2759"/>
<comment type="similarity">
    <text evidence="2 8">Belongs to the major facilitator superfamily. Proton-dependent oligopeptide transporter (POT/PTR) (TC 2.A.17) family.</text>
</comment>
<dbReference type="InterPro" id="IPR036259">
    <property type="entry name" value="MFS_trans_sf"/>
</dbReference>
<keyword evidence="7 10" id="KW-0472">Membrane</keyword>
<evidence type="ECO:0000256" key="7">
    <source>
        <dbReference type="ARBA" id="ARBA00023136"/>
    </source>
</evidence>
<evidence type="ECO:0000256" key="4">
    <source>
        <dbReference type="ARBA" id="ARBA00022692"/>
    </source>
</evidence>
<proteinExistence type="inferred from homology"/>
<evidence type="ECO:0000256" key="3">
    <source>
        <dbReference type="ARBA" id="ARBA00022448"/>
    </source>
</evidence>
<keyword evidence="4 8" id="KW-0812">Transmembrane</keyword>
<feature type="region of interest" description="Disordered" evidence="9">
    <location>
        <begin position="1"/>
        <end position="42"/>
    </location>
</feature>
<dbReference type="Gene3D" id="1.20.1250.20">
    <property type="entry name" value="MFS general substrate transporter like domains"/>
    <property type="match status" value="1"/>
</dbReference>
<dbReference type="KEGG" id="erc:Ecym_2823"/>
<dbReference type="AlphaFoldDB" id="G8JQF6"/>
<evidence type="ECO:0000256" key="5">
    <source>
        <dbReference type="ARBA" id="ARBA00022856"/>
    </source>
</evidence>
<name>G8JQF6_ERECY</name>
<dbReference type="STRING" id="931890.G8JQF6"/>
<dbReference type="InterPro" id="IPR000109">
    <property type="entry name" value="POT_fam"/>
</dbReference>
<evidence type="ECO:0000313" key="11">
    <source>
        <dbReference type="EMBL" id="AET38519.1"/>
    </source>
</evidence>
<keyword evidence="5" id="KW-0653">Protein transport</keyword>
<dbReference type="PANTHER" id="PTHR11654">
    <property type="entry name" value="OLIGOPEPTIDE TRANSPORTER-RELATED"/>
    <property type="match status" value="1"/>
</dbReference>
<comment type="subcellular location">
    <subcellularLocation>
        <location evidence="1 8">Membrane</location>
        <topology evidence="1 8">Multi-pass membrane protein</topology>
    </subcellularLocation>
</comment>
<dbReference type="InParanoid" id="G8JQF6"/>
<dbReference type="Proteomes" id="UP000006790">
    <property type="component" value="Chromosome 2"/>
</dbReference>
<dbReference type="eggNOG" id="KOG1237">
    <property type="taxonomic scope" value="Eukaryota"/>
</dbReference>
<feature type="compositionally biased region" description="Polar residues" evidence="9">
    <location>
        <begin position="1"/>
        <end position="25"/>
    </location>
</feature>
<evidence type="ECO:0000313" key="12">
    <source>
        <dbReference type="Proteomes" id="UP000006790"/>
    </source>
</evidence>
<gene>
    <name evidence="11" type="ordered locus">Ecym_2823</name>
</gene>
<dbReference type="InterPro" id="IPR018456">
    <property type="entry name" value="PTR2_symporter_CS"/>
</dbReference>
<dbReference type="GO" id="GO:0071916">
    <property type="term" value="F:dipeptide transmembrane transporter activity"/>
    <property type="evidence" value="ECO:0007669"/>
    <property type="project" value="UniProtKB-ARBA"/>
</dbReference>
<feature type="transmembrane region" description="Helical" evidence="10">
    <location>
        <begin position="519"/>
        <end position="542"/>
    </location>
</feature>
<feature type="transmembrane region" description="Helical" evidence="10">
    <location>
        <begin position="266"/>
        <end position="286"/>
    </location>
</feature>
<feature type="transmembrane region" description="Helical" evidence="10">
    <location>
        <begin position="180"/>
        <end position="199"/>
    </location>
</feature>
<reference evidence="12" key="1">
    <citation type="journal article" date="2012" name="G3 (Bethesda)">
        <title>Pichia sorbitophila, an interspecies yeast hybrid reveals early steps of genome resolution following polyploidization.</title>
        <authorList>
            <person name="Leh Louis V."/>
            <person name="Despons L."/>
            <person name="Friedrich A."/>
            <person name="Martin T."/>
            <person name="Durrens P."/>
            <person name="Casaregola S."/>
            <person name="Neuveglise C."/>
            <person name="Fairhead C."/>
            <person name="Marck C."/>
            <person name="Cruz J.A."/>
            <person name="Straub M.L."/>
            <person name="Kugler V."/>
            <person name="Sacerdot C."/>
            <person name="Uzunov Z."/>
            <person name="Thierry A."/>
            <person name="Weiss S."/>
            <person name="Bleykasten C."/>
            <person name="De Montigny J."/>
            <person name="Jacques N."/>
            <person name="Jung P."/>
            <person name="Lemaire M."/>
            <person name="Mallet S."/>
            <person name="Morel G."/>
            <person name="Richard G.F."/>
            <person name="Sarkar A."/>
            <person name="Savel G."/>
            <person name="Schacherer J."/>
            <person name="Seret M.L."/>
            <person name="Talla E."/>
            <person name="Samson G."/>
            <person name="Jubin C."/>
            <person name="Poulain J."/>
            <person name="Vacherie B."/>
            <person name="Barbe V."/>
            <person name="Pelletier E."/>
            <person name="Sherman D.J."/>
            <person name="Westhof E."/>
            <person name="Weissenbach J."/>
            <person name="Baret P.V."/>
            <person name="Wincker P."/>
            <person name="Gaillardin C."/>
            <person name="Dujon B."/>
            <person name="Souciet J.L."/>
        </authorList>
    </citation>
    <scope>NUCLEOTIDE SEQUENCE [LARGE SCALE GENOMIC DNA]</scope>
    <source>
        <strain evidence="12">CBS 270.75 / DBVPG 7215 / KCTC 17166 / NRRL Y-17582</strain>
    </source>
</reference>
<dbReference type="GeneID" id="11472052"/>
<evidence type="ECO:0000256" key="1">
    <source>
        <dbReference type="ARBA" id="ARBA00004141"/>
    </source>
</evidence>
<dbReference type="OMA" id="LSECFCN"/>
<organism evidence="11 12">
    <name type="scientific">Eremothecium cymbalariae (strain CBS 270.75 / DBVPG 7215 / KCTC 17166 / NRRL Y-17582)</name>
    <name type="common">Yeast</name>
    <dbReference type="NCBI Taxonomy" id="931890"/>
    <lineage>
        <taxon>Eukaryota</taxon>
        <taxon>Fungi</taxon>
        <taxon>Dikarya</taxon>
        <taxon>Ascomycota</taxon>
        <taxon>Saccharomycotina</taxon>
        <taxon>Saccharomycetes</taxon>
        <taxon>Saccharomycetales</taxon>
        <taxon>Saccharomycetaceae</taxon>
        <taxon>Eremothecium</taxon>
    </lineage>
</organism>
<feature type="transmembrane region" description="Helical" evidence="10">
    <location>
        <begin position="241"/>
        <end position="260"/>
    </location>
</feature>
<dbReference type="RefSeq" id="XP_003645336.1">
    <property type="nucleotide sequence ID" value="XM_003645288.1"/>
</dbReference>